<protein>
    <submittedName>
        <fullName evidence="1">Uncharacterized protein</fullName>
    </submittedName>
</protein>
<organism evidence="1 2">
    <name type="scientific">Violaceomyces palustris</name>
    <dbReference type="NCBI Taxonomy" id="1673888"/>
    <lineage>
        <taxon>Eukaryota</taxon>
        <taxon>Fungi</taxon>
        <taxon>Dikarya</taxon>
        <taxon>Basidiomycota</taxon>
        <taxon>Ustilaginomycotina</taxon>
        <taxon>Ustilaginomycetes</taxon>
        <taxon>Violaceomycetales</taxon>
        <taxon>Violaceomycetaceae</taxon>
        <taxon>Violaceomyces</taxon>
    </lineage>
</organism>
<sequence>MPTSSSPAQRDANVDMNPILPMGRESRMYAANSSERDGFQGGQARKAFREARHEVRYDMPSSAFEVIASSSPSSEQNRPCTNSSPSFQVRRFPNEGMDPIITEAANLTFTVGPRGEGVKGRSSAGHPAASSVQARNSTVQSRSTPGFDNRRASLVDIDISTVVSDSEEYGSIYTHEDSKLNPVVDGSGCEARPPSLPQKSRAISPPSDPISVINLPEVVFYRILKAIILEFESSPVSLQLRDWNFDTLLARRFSWAIWCGRATLISLRLVSKAWKSAEYHLD</sequence>
<evidence type="ECO:0000313" key="1">
    <source>
        <dbReference type="EMBL" id="PWN47331.1"/>
    </source>
</evidence>
<proteinExistence type="predicted"/>
<reference evidence="1 2" key="1">
    <citation type="journal article" date="2018" name="Mol. Biol. Evol.">
        <title>Broad Genomic Sampling Reveals a Smut Pathogenic Ancestry of the Fungal Clade Ustilaginomycotina.</title>
        <authorList>
            <person name="Kijpornyongpan T."/>
            <person name="Mondo S.J."/>
            <person name="Barry K."/>
            <person name="Sandor L."/>
            <person name="Lee J."/>
            <person name="Lipzen A."/>
            <person name="Pangilinan J."/>
            <person name="LaButti K."/>
            <person name="Hainaut M."/>
            <person name="Henrissat B."/>
            <person name="Grigoriev I.V."/>
            <person name="Spatafora J.W."/>
            <person name="Aime M.C."/>
        </authorList>
    </citation>
    <scope>NUCLEOTIDE SEQUENCE [LARGE SCALE GENOMIC DNA]</scope>
    <source>
        <strain evidence="1 2">SA 807</strain>
    </source>
</reference>
<keyword evidence="2" id="KW-1185">Reference proteome</keyword>
<evidence type="ECO:0000313" key="2">
    <source>
        <dbReference type="Proteomes" id="UP000245626"/>
    </source>
</evidence>
<gene>
    <name evidence="1" type="ORF">IE53DRAFT_255695</name>
</gene>
<dbReference type="Proteomes" id="UP000245626">
    <property type="component" value="Unassembled WGS sequence"/>
</dbReference>
<dbReference type="EMBL" id="KZ820463">
    <property type="protein sequence ID" value="PWN47331.1"/>
    <property type="molecule type" value="Genomic_DNA"/>
</dbReference>
<name>A0ACD0NND3_9BASI</name>
<accession>A0ACD0NND3</accession>